<dbReference type="PANTHER" id="PTHR17490">
    <property type="entry name" value="SUA5"/>
    <property type="match status" value="1"/>
</dbReference>
<evidence type="ECO:0000256" key="12">
    <source>
        <dbReference type="ARBA" id="ARBA00048366"/>
    </source>
</evidence>
<comment type="similarity">
    <text evidence="2 13">Belongs to the SUA5 family.</text>
</comment>
<evidence type="ECO:0000256" key="13">
    <source>
        <dbReference type="PIRNR" id="PIRNR004930"/>
    </source>
</evidence>
<dbReference type="PROSITE" id="PS51163">
    <property type="entry name" value="YRDC"/>
    <property type="match status" value="1"/>
</dbReference>
<dbReference type="SUPFAM" id="SSF55821">
    <property type="entry name" value="YrdC/RibB"/>
    <property type="match status" value="1"/>
</dbReference>
<evidence type="ECO:0000256" key="1">
    <source>
        <dbReference type="ARBA" id="ARBA00004496"/>
    </source>
</evidence>
<comment type="catalytic activity">
    <reaction evidence="12 13">
        <text>L-threonine + hydrogencarbonate + ATP = L-threonylcarbamoyladenylate + diphosphate + H2O</text>
        <dbReference type="Rhea" id="RHEA:36407"/>
        <dbReference type="ChEBI" id="CHEBI:15377"/>
        <dbReference type="ChEBI" id="CHEBI:17544"/>
        <dbReference type="ChEBI" id="CHEBI:30616"/>
        <dbReference type="ChEBI" id="CHEBI:33019"/>
        <dbReference type="ChEBI" id="CHEBI:57926"/>
        <dbReference type="ChEBI" id="CHEBI:73682"/>
        <dbReference type="EC" id="2.7.7.87"/>
    </reaction>
</comment>
<dbReference type="InterPro" id="IPR017945">
    <property type="entry name" value="DHBP_synth_RibB-like_a/b_dom"/>
</dbReference>
<reference evidence="15" key="1">
    <citation type="journal article" date="2014" name="Int. J. Syst. Evol. Microbiol.">
        <title>Complete genome of a new Firmicutes species belonging to the dominant human colonic microbiota ('Ruminococcus bicirculans') reveals two chromosomes and a selective capacity to utilize plant glucans.</title>
        <authorList>
            <consortium name="NISC Comparative Sequencing Program"/>
            <person name="Wegmann U."/>
            <person name="Louis P."/>
            <person name="Goesmann A."/>
            <person name="Henrissat B."/>
            <person name="Duncan S.H."/>
            <person name="Flint H.J."/>
        </authorList>
    </citation>
    <scope>NUCLEOTIDE SEQUENCE</scope>
    <source>
        <strain evidence="15">NBRC 107169</strain>
    </source>
</reference>
<sequence>MFLDAAHFNCQTAQMSERHLYPFPVSVNEAVEYLHNGNVVAMPTETVYGLAGLARNDDAVLKIFETKGRPRFNPLIVHCADMDMAQKVAQFNPLALKIAEKFWPGPLTLVLPKKADANISDLVTAGLDTVAIRLPEHSIARKILQTLGHPVAAPSANPSGKLSPTMSQHVIDAFEQKVPVVDGGACEAGVESTILAVEGEQVTLLRPGSVTAEMVKHAIGASVAYPTGSKIVAPGMLKSHYAPNASVRLNAREPNIGEAFLGFGELQGEGDNCRNLSSTGDLAEAAKNLFQYLRELDGTGAATIAVAPIPNEGIGIAINDRLTRAAADRTS</sequence>
<evidence type="ECO:0000313" key="16">
    <source>
        <dbReference type="Proteomes" id="UP001161405"/>
    </source>
</evidence>
<keyword evidence="6 13" id="KW-0808">Transferase</keyword>
<keyword evidence="9 13" id="KW-0547">Nucleotide-binding</keyword>
<dbReference type="InterPro" id="IPR005145">
    <property type="entry name" value="Sua5_C"/>
</dbReference>
<dbReference type="EC" id="2.7.7.87" evidence="3 13"/>
<reference evidence="15" key="2">
    <citation type="submission" date="2023-01" db="EMBL/GenBank/DDBJ databases">
        <title>Draft genome sequence of Maritalea porphyrae strain NBRC 107169.</title>
        <authorList>
            <person name="Sun Q."/>
            <person name="Mori K."/>
        </authorList>
    </citation>
    <scope>NUCLEOTIDE SEQUENCE</scope>
    <source>
        <strain evidence="15">NBRC 107169</strain>
    </source>
</reference>
<comment type="caution">
    <text evidence="15">The sequence shown here is derived from an EMBL/GenBank/DDBJ whole genome shotgun (WGS) entry which is preliminary data.</text>
</comment>
<dbReference type="InterPro" id="IPR050156">
    <property type="entry name" value="TC-AMP_synthase_SUA5"/>
</dbReference>
<dbReference type="Gene3D" id="3.40.50.11030">
    <property type="entry name" value="Threonylcarbamoyl-AMP synthase, C-terminal domain"/>
    <property type="match status" value="1"/>
</dbReference>
<accession>A0ABQ5UV49</accession>
<dbReference type="InterPro" id="IPR038385">
    <property type="entry name" value="Sua5/YwlC_C"/>
</dbReference>
<evidence type="ECO:0000256" key="4">
    <source>
        <dbReference type="ARBA" id="ARBA00015492"/>
    </source>
</evidence>
<keyword evidence="8 13" id="KW-0548">Nucleotidyltransferase</keyword>
<dbReference type="InterPro" id="IPR006070">
    <property type="entry name" value="Sua5-like_dom"/>
</dbReference>
<dbReference type="NCBIfam" id="TIGR00057">
    <property type="entry name" value="L-threonylcarbamoyladenylate synthase"/>
    <property type="match status" value="1"/>
</dbReference>
<name>A0ABQ5UV49_9HYPH</name>
<keyword evidence="10 13" id="KW-0067">ATP-binding</keyword>
<dbReference type="PANTHER" id="PTHR17490:SF16">
    <property type="entry name" value="THREONYLCARBAMOYL-AMP SYNTHASE"/>
    <property type="match status" value="1"/>
</dbReference>
<dbReference type="Pfam" id="PF03481">
    <property type="entry name" value="Sua5_C"/>
    <property type="match status" value="1"/>
</dbReference>
<evidence type="ECO:0000256" key="7">
    <source>
        <dbReference type="ARBA" id="ARBA00022694"/>
    </source>
</evidence>
<evidence type="ECO:0000256" key="9">
    <source>
        <dbReference type="ARBA" id="ARBA00022741"/>
    </source>
</evidence>
<evidence type="ECO:0000256" key="2">
    <source>
        <dbReference type="ARBA" id="ARBA00007663"/>
    </source>
</evidence>
<evidence type="ECO:0000256" key="8">
    <source>
        <dbReference type="ARBA" id="ARBA00022695"/>
    </source>
</evidence>
<dbReference type="Pfam" id="PF01300">
    <property type="entry name" value="Sua5_yciO_yrdC"/>
    <property type="match status" value="1"/>
</dbReference>
<keyword evidence="5 13" id="KW-0963">Cytoplasm</keyword>
<evidence type="ECO:0000256" key="6">
    <source>
        <dbReference type="ARBA" id="ARBA00022679"/>
    </source>
</evidence>
<dbReference type="Proteomes" id="UP001161405">
    <property type="component" value="Unassembled WGS sequence"/>
</dbReference>
<keyword evidence="7 13" id="KW-0819">tRNA processing</keyword>
<evidence type="ECO:0000256" key="11">
    <source>
        <dbReference type="ARBA" id="ARBA00029774"/>
    </source>
</evidence>
<gene>
    <name evidence="15" type="ORF">GCM10007879_21060</name>
</gene>
<feature type="domain" description="YrdC-like" evidence="14">
    <location>
        <begin position="24"/>
        <end position="210"/>
    </location>
</feature>
<organism evidence="15 16">
    <name type="scientific">Maritalea porphyrae</name>
    <dbReference type="NCBI Taxonomy" id="880732"/>
    <lineage>
        <taxon>Bacteria</taxon>
        <taxon>Pseudomonadati</taxon>
        <taxon>Pseudomonadota</taxon>
        <taxon>Alphaproteobacteria</taxon>
        <taxon>Hyphomicrobiales</taxon>
        <taxon>Devosiaceae</taxon>
        <taxon>Maritalea</taxon>
    </lineage>
</organism>
<keyword evidence="16" id="KW-1185">Reference proteome</keyword>
<evidence type="ECO:0000256" key="3">
    <source>
        <dbReference type="ARBA" id="ARBA00012584"/>
    </source>
</evidence>
<evidence type="ECO:0000256" key="10">
    <source>
        <dbReference type="ARBA" id="ARBA00022840"/>
    </source>
</evidence>
<comment type="subcellular location">
    <subcellularLocation>
        <location evidence="1 13">Cytoplasm</location>
    </subcellularLocation>
</comment>
<proteinExistence type="inferred from homology"/>
<protein>
    <recommendedName>
        <fullName evidence="4 13">Threonylcarbamoyl-AMP synthase</fullName>
        <shortName evidence="13">TC-AMP synthase</shortName>
        <ecNumber evidence="3 13">2.7.7.87</ecNumber>
    </recommendedName>
    <alternativeName>
        <fullName evidence="11 13">L-threonylcarbamoyladenylate synthase</fullName>
    </alternativeName>
</protein>
<evidence type="ECO:0000256" key="5">
    <source>
        <dbReference type="ARBA" id="ARBA00022490"/>
    </source>
</evidence>
<comment type="function">
    <text evidence="13">Required for the formation of a threonylcarbamoyl group on adenosine at position 37 (t(6)A37) in tRNAs that read codons beginning with adenine.</text>
</comment>
<evidence type="ECO:0000313" key="15">
    <source>
        <dbReference type="EMBL" id="GLQ17857.1"/>
    </source>
</evidence>
<dbReference type="PIRSF" id="PIRSF004930">
    <property type="entry name" value="Tln_factor_SUA5"/>
    <property type="match status" value="1"/>
</dbReference>
<dbReference type="Gene3D" id="3.90.870.10">
    <property type="entry name" value="DHBP synthase"/>
    <property type="match status" value="1"/>
</dbReference>
<dbReference type="EMBL" id="BSNI01000002">
    <property type="protein sequence ID" value="GLQ17857.1"/>
    <property type="molecule type" value="Genomic_DNA"/>
</dbReference>
<dbReference type="InterPro" id="IPR010923">
    <property type="entry name" value="T(6)A37_SUA5"/>
</dbReference>
<evidence type="ECO:0000259" key="14">
    <source>
        <dbReference type="PROSITE" id="PS51163"/>
    </source>
</evidence>